<name>A0ABY4XB26_9SPHN</name>
<keyword evidence="4 5" id="KW-0472">Membrane</keyword>
<reference evidence="6" key="1">
    <citation type="journal article" date="2022" name="Toxins">
        <title>Genomic Analysis of Sphingopyxis sp. USTB-05 for Biodegrading Cyanobacterial Hepatotoxins.</title>
        <authorList>
            <person name="Liu C."/>
            <person name="Xu Q."/>
            <person name="Zhao Z."/>
            <person name="Zhang H."/>
            <person name="Liu X."/>
            <person name="Yin C."/>
            <person name="Liu Y."/>
            <person name="Yan H."/>
        </authorList>
    </citation>
    <scope>NUCLEOTIDE SEQUENCE</scope>
    <source>
        <strain evidence="6">NBD5</strain>
    </source>
</reference>
<dbReference type="Pfam" id="PF00854">
    <property type="entry name" value="PTR2"/>
    <property type="match status" value="1"/>
</dbReference>
<evidence type="ECO:0000313" key="6">
    <source>
        <dbReference type="EMBL" id="USI73886.1"/>
    </source>
</evidence>
<accession>A0ABY4XB26</accession>
<feature type="transmembrane region" description="Helical" evidence="5">
    <location>
        <begin position="6"/>
        <end position="25"/>
    </location>
</feature>
<feature type="transmembrane region" description="Helical" evidence="5">
    <location>
        <begin position="203"/>
        <end position="222"/>
    </location>
</feature>
<keyword evidence="2 5" id="KW-0812">Transmembrane</keyword>
<proteinExistence type="predicted"/>
<comment type="subcellular location">
    <subcellularLocation>
        <location evidence="1">Membrane</location>
        <topology evidence="1">Multi-pass membrane protein</topology>
    </subcellularLocation>
</comment>
<evidence type="ECO:0000256" key="4">
    <source>
        <dbReference type="ARBA" id="ARBA00023136"/>
    </source>
</evidence>
<evidence type="ECO:0000256" key="5">
    <source>
        <dbReference type="SAM" id="Phobius"/>
    </source>
</evidence>
<protein>
    <submittedName>
        <fullName evidence="6">Uncharacterized protein</fullName>
    </submittedName>
</protein>
<evidence type="ECO:0000256" key="2">
    <source>
        <dbReference type="ARBA" id="ARBA00022692"/>
    </source>
</evidence>
<dbReference type="SUPFAM" id="SSF103473">
    <property type="entry name" value="MFS general substrate transporter"/>
    <property type="match status" value="1"/>
</dbReference>
<dbReference type="RefSeq" id="WP_252167693.1">
    <property type="nucleotide sequence ID" value="NZ_CP084930.1"/>
</dbReference>
<organism evidence="6 7">
    <name type="scientific">Sphingomonas morindae</name>
    <dbReference type="NCBI Taxonomy" id="1541170"/>
    <lineage>
        <taxon>Bacteria</taxon>
        <taxon>Pseudomonadati</taxon>
        <taxon>Pseudomonadota</taxon>
        <taxon>Alphaproteobacteria</taxon>
        <taxon>Sphingomonadales</taxon>
        <taxon>Sphingomonadaceae</taxon>
        <taxon>Sphingomonas</taxon>
    </lineage>
</organism>
<sequence length="241" mass="25972">MLPEATFLPALACILVGFGFIKGNLAAQIGELCAERNVSRTSAFQVYNLMLQIAATISPLVCAFFSQEVSWPFAFGAAGAATLLGLAIYLAGLRSARLKEEDRRGQIPEQTTSQGSRDFIRTSTLILLVPVMALVWVGNQEIPIGYELWGRAHFALDFLGWKMPASYLVSLDAFISIVTAALSIAFWRWWGMRHVQPDEMSKVALGATLAAAAPFALALASMHQDASKASISLAGVSPSTF</sequence>
<feature type="transmembrane region" description="Helical" evidence="5">
    <location>
        <begin position="46"/>
        <end position="67"/>
    </location>
</feature>
<dbReference type="Gene3D" id="1.20.1250.20">
    <property type="entry name" value="MFS general substrate transporter like domains"/>
    <property type="match status" value="2"/>
</dbReference>
<dbReference type="InterPro" id="IPR036259">
    <property type="entry name" value="MFS_trans_sf"/>
</dbReference>
<keyword evidence="7" id="KW-1185">Reference proteome</keyword>
<keyword evidence="3 5" id="KW-1133">Transmembrane helix</keyword>
<evidence type="ECO:0000256" key="3">
    <source>
        <dbReference type="ARBA" id="ARBA00022989"/>
    </source>
</evidence>
<feature type="transmembrane region" description="Helical" evidence="5">
    <location>
        <begin position="73"/>
        <end position="93"/>
    </location>
</feature>
<feature type="transmembrane region" description="Helical" evidence="5">
    <location>
        <begin position="119"/>
        <end position="138"/>
    </location>
</feature>
<dbReference type="InterPro" id="IPR000109">
    <property type="entry name" value="POT_fam"/>
</dbReference>
<feature type="transmembrane region" description="Helical" evidence="5">
    <location>
        <begin position="167"/>
        <end position="191"/>
    </location>
</feature>
<evidence type="ECO:0000313" key="7">
    <source>
        <dbReference type="Proteomes" id="UP001056937"/>
    </source>
</evidence>
<gene>
    <name evidence="6" type="ORF">LHA26_05305</name>
</gene>
<dbReference type="Proteomes" id="UP001056937">
    <property type="component" value="Chromosome 1"/>
</dbReference>
<dbReference type="EMBL" id="CP084930">
    <property type="protein sequence ID" value="USI73886.1"/>
    <property type="molecule type" value="Genomic_DNA"/>
</dbReference>
<evidence type="ECO:0000256" key="1">
    <source>
        <dbReference type="ARBA" id="ARBA00004141"/>
    </source>
</evidence>